<dbReference type="Proteomes" id="UP000187408">
    <property type="component" value="Unassembled WGS sequence"/>
</dbReference>
<dbReference type="AlphaFoldDB" id="A0A1R1MKC3"/>
<comment type="caution">
    <text evidence="1">The sequence shown here is derived from an EMBL/GenBank/DDBJ whole genome shotgun (WGS) entry which is preliminary data.</text>
</comment>
<keyword evidence="2" id="KW-1185">Reference proteome</keyword>
<reference evidence="1 2" key="1">
    <citation type="submission" date="2016-10" db="EMBL/GenBank/DDBJ databases">
        <title>Genome sequence of a sulfur-reducing bacterium Desulfurobacterium indicum K6013.</title>
        <authorList>
            <person name="Cao J."/>
            <person name="Shao Z."/>
            <person name="Alain K."/>
            <person name="Jebbar M."/>
        </authorList>
    </citation>
    <scope>NUCLEOTIDE SEQUENCE [LARGE SCALE GENOMIC DNA]</scope>
    <source>
        <strain evidence="1 2">K6013</strain>
    </source>
</reference>
<name>A0A1R1MKC3_9BACT</name>
<sequence>MMSVELEGWNRLKKALNEFAKKFDREATEKIAQHIVSKSQKRIKKGKIKPPASRFTLSLREGSRGKTLQDTGALMESITYKIEGKKIKIGSNLPYAKVHQFGAKIKAKKAQTLCIPATKEVRRLSKEKGVRGALEELKRKGYHIWFEDGVIKGKKGRRGREKILFYRKKEVEIPARTFVYMTEKDWEEITEMVMSWLKE</sequence>
<evidence type="ECO:0000313" key="1">
    <source>
        <dbReference type="EMBL" id="OMH40213.1"/>
    </source>
</evidence>
<evidence type="ECO:0008006" key="3">
    <source>
        <dbReference type="Google" id="ProtNLM"/>
    </source>
</evidence>
<protein>
    <recommendedName>
        <fullName evidence="3">Virion morphogenesis protein</fullName>
    </recommendedName>
</protein>
<proteinExistence type="predicted"/>
<organism evidence="1 2">
    <name type="scientific">Desulfurobacterium indicum</name>
    <dbReference type="NCBI Taxonomy" id="1914305"/>
    <lineage>
        <taxon>Bacteria</taxon>
        <taxon>Pseudomonadati</taxon>
        <taxon>Aquificota</taxon>
        <taxon>Aquificia</taxon>
        <taxon>Desulfurobacteriales</taxon>
        <taxon>Desulfurobacteriaceae</taxon>
        <taxon>Desulfurobacterium</taxon>
    </lineage>
</organism>
<dbReference type="InterPro" id="IPR006522">
    <property type="entry name" value="Phage_virion_morphogenesis"/>
</dbReference>
<dbReference type="STRING" id="1914305.BLW93_06285"/>
<gene>
    <name evidence="1" type="ORF">BLW93_06285</name>
</gene>
<accession>A0A1R1MKC3</accession>
<evidence type="ECO:0000313" key="2">
    <source>
        <dbReference type="Proteomes" id="UP000187408"/>
    </source>
</evidence>
<dbReference type="EMBL" id="MOEN01000023">
    <property type="protein sequence ID" value="OMH40213.1"/>
    <property type="molecule type" value="Genomic_DNA"/>
</dbReference>
<dbReference type="Pfam" id="PF05069">
    <property type="entry name" value="Phage_tail_S"/>
    <property type="match status" value="1"/>
</dbReference>
<dbReference type="RefSeq" id="WP_076713251.1">
    <property type="nucleotide sequence ID" value="NZ_MOEN01000023.1"/>
</dbReference>
<dbReference type="OrthoDB" id="1807756at2"/>